<evidence type="ECO:0000313" key="2">
    <source>
        <dbReference type="Proteomes" id="UP000547879"/>
    </source>
</evidence>
<organism evidence="1 2">
    <name type="scientific">Rhizobium wenxiniae</name>
    <dbReference type="NCBI Taxonomy" id="1737357"/>
    <lineage>
        <taxon>Bacteria</taxon>
        <taxon>Pseudomonadati</taxon>
        <taxon>Pseudomonadota</taxon>
        <taxon>Alphaproteobacteria</taxon>
        <taxon>Hyphomicrobiales</taxon>
        <taxon>Rhizobiaceae</taxon>
        <taxon>Rhizobium/Agrobacterium group</taxon>
        <taxon>Rhizobium</taxon>
    </lineage>
</organism>
<comment type="caution">
    <text evidence="1">The sequence shown here is derived from an EMBL/GenBank/DDBJ whole genome shotgun (WGS) entry which is preliminary data.</text>
</comment>
<reference evidence="1 2" key="1">
    <citation type="submission" date="2020-08" db="EMBL/GenBank/DDBJ databases">
        <title>Genomic Encyclopedia of Type Strains, Phase IV (KMG-IV): sequencing the most valuable type-strain genomes for metagenomic binning, comparative biology and taxonomic classification.</title>
        <authorList>
            <person name="Goeker M."/>
        </authorList>
    </citation>
    <scope>NUCLEOTIDE SEQUENCE [LARGE SCALE GENOMIC DNA]</scope>
    <source>
        <strain evidence="1 2">DSM 100734</strain>
    </source>
</reference>
<name>A0A7W9YA12_9HYPH</name>
<proteinExistence type="predicted"/>
<dbReference type="RefSeq" id="WP_183995473.1">
    <property type="nucleotide sequence ID" value="NZ_BMHW01000005.1"/>
</dbReference>
<dbReference type="Proteomes" id="UP000547879">
    <property type="component" value="Unassembled WGS sequence"/>
</dbReference>
<dbReference type="NCBIfam" id="NF041886">
    <property type="entry name" value="Rmf_CrpP_fam"/>
    <property type="match status" value="1"/>
</dbReference>
<keyword evidence="2" id="KW-1185">Reference proteome</keyword>
<gene>
    <name evidence="1" type="ORF">HNQ72_004591</name>
</gene>
<dbReference type="AlphaFoldDB" id="A0A7W9YA12"/>
<protein>
    <submittedName>
        <fullName evidence="1">Uncharacterized protein</fullName>
    </submittedName>
</protein>
<evidence type="ECO:0000313" key="1">
    <source>
        <dbReference type="EMBL" id="MBB6164746.1"/>
    </source>
</evidence>
<accession>A0A7W9YA12</accession>
<dbReference type="EMBL" id="JACHEG010000006">
    <property type="protein sequence ID" value="MBB6164746.1"/>
    <property type="molecule type" value="Genomic_DNA"/>
</dbReference>
<sequence length="105" mass="11978">MSAEDVKFSQCFDYGRRAARIGMPRTTNPYLEEGSIELDAWIEGFETVANTEIIPIERVHLFHRGKEAAERGEPASVCPYTNDDNPERMEIWLLGYAPHVEPQPI</sequence>